<evidence type="ECO:0000313" key="2">
    <source>
        <dbReference type="Proteomes" id="UP000672657"/>
    </source>
</evidence>
<protein>
    <submittedName>
        <fullName evidence="1">Uncharacterized protein</fullName>
    </submittedName>
</protein>
<keyword evidence="2" id="KW-1185">Reference proteome</keyword>
<evidence type="ECO:0000313" key="1">
    <source>
        <dbReference type="EMBL" id="CAG2161349.1"/>
    </source>
</evidence>
<name>A0ABN7QCA9_9BURK</name>
<dbReference type="Proteomes" id="UP000672657">
    <property type="component" value="Unassembled WGS sequence"/>
</dbReference>
<dbReference type="EMBL" id="CAJPVI010000132">
    <property type="protein sequence ID" value="CAG2161349.1"/>
    <property type="molecule type" value="Genomic_DNA"/>
</dbReference>
<dbReference type="RefSeq" id="WP_211958850.1">
    <property type="nucleotide sequence ID" value="NZ_CAJPVI010000132.1"/>
</dbReference>
<proteinExistence type="predicted"/>
<accession>A0ABN7QCA9</accession>
<comment type="caution">
    <text evidence="1">The sequence shown here is derived from an EMBL/GenBank/DDBJ whole genome shotgun (WGS) entry which is preliminary data.</text>
</comment>
<sequence>MIHELVVEDVVEVHSWYREWALSGQEDEYLEGALLDELKVRLTSFLHLDGDLTSLKIAKGGSGLELTLRRKT</sequence>
<gene>
    <name evidence="1" type="ORF">LMG26411_08174</name>
</gene>
<reference evidence="1 2" key="1">
    <citation type="submission" date="2021-03" db="EMBL/GenBank/DDBJ databases">
        <authorList>
            <person name="Peeters C."/>
        </authorList>
    </citation>
    <scope>NUCLEOTIDE SEQUENCE [LARGE SCALE GENOMIC DNA]</scope>
    <source>
        <strain evidence="1 2">LMG 26411</strain>
    </source>
</reference>
<organism evidence="1 2">
    <name type="scientific">Cupriavidus numazuensis</name>
    <dbReference type="NCBI Taxonomy" id="221992"/>
    <lineage>
        <taxon>Bacteria</taxon>
        <taxon>Pseudomonadati</taxon>
        <taxon>Pseudomonadota</taxon>
        <taxon>Betaproteobacteria</taxon>
        <taxon>Burkholderiales</taxon>
        <taxon>Burkholderiaceae</taxon>
        <taxon>Cupriavidus</taxon>
    </lineage>
</organism>